<name>A0AB39AI50_9VIRU</name>
<dbReference type="EMBL" id="PP916319">
    <property type="protein sequence ID" value="XDG30426.1"/>
    <property type="molecule type" value="Genomic_DNA"/>
</dbReference>
<organism evidence="1">
    <name type="scientific">Pseudomonas phage vB_PaeS_HTN2</name>
    <dbReference type="NCBI Taxonomy" id="3236647"/>
    <lineage>
        <taxon>Viruses</taxon>
    </lineage>
</organism>
<reference evidence="1" key="1">
    <citation type="submission" date="2024-06" db="EMBL/GenBank/DDBJ databases">
        <authorList>
            <person name="Peters D.L."/>
        </authorList>
    </citation>
    <scope>NUCLEOTIDE SEQUENCE</scope>
</reference>
<protein>
    <submittedName>
        <fullName evidence="1">Uncharacterized protein</fullName>
    </submittedName>
</protein>
<proteinExistence type="predicted"/>
<accession>A0AB39AI50</accession>
<evidence type="ECO:0000313" key="1">
    <source>
        <dbReference type="EMBL" id="XDG30426.1"/>
    </source>
</evidence>
<gene>
    <name evidence="1" type="ORF">ABMZ61_92</name>
</gene>
<reference evidence="1" key="2">
    <citation type="submission" date="2024-08" db="EMBL/GenBank/DDBJ databases">
        <title>Characterization of Pseudomonas aeruginosa phages for therapeutic use.</title>
        <authorList>
            <person name="Nour El-Din H."/>
        </authorList>
    </citation>
    <scope>NUCLEOTIDE SEQUENCE</scope>
</reference>
<sequence>MPYFALVFAPGLPGLCGRTCWVFVGVMCWYVPGFALPRETCLKTAWRGPGALARPTRYLAIPFGLNVALRGYLVPCWRAMPGAYLWLCCPLALFGRGTYKGG</sequence>